<dbReference type="Pfam" id="PF05147">
    <property type="entry name" value="LANC_like"/>
    <property type="match status" value="1"/>
</dbReference>
<keyword evidence="1" id="KW-0862">Zinc</keyword>
<dbReference type="PRINTS" id="PR01950">
    <property type="entry name" value="LANCSUPER"/>
</dbReference>
<keyword evidence="1" id="KW-0479">Metal-binding</keyword>
<proteinExistence type="predicted"/>
<accession>A0A8J4H3Y0</accession>
<dbReference type="Proteomes" id="UP000677918">
    <property type="component" value="Unassembled WGS sequence"/>
</dbReference>
<dbReference type="GO" id="GO:0031179">
    <property type="term" value="P:peptide modification"/>
    <property type="evidence" value="ECO:0007669"/>
    <property type="project" value="InterPro"/>
</dbReference>
<dbReference type="GO" id="GO:0005886">
    <property type="term" value="C:plasma membrane"/>
    <property type="evidence" value="ECO:0007669"/>
    <property type="project" value="TreeGrafter"/>
</dbReference>
<dbReference type="EMBL" id="BOVK01000024">
    <property type="protein sequence ID" value="GIQ69116.1"/>
    <property type="molecule type" value="Genomic_DNA"/>
</dbReference>
<gene>
    <name evidence="3" type="ORF">XYCOK13_19400</name>
</gene>
<dbReference type="SUPFAM" id="SSF158745">
    <property type="entry name" value="LanC-like"/>
    <property type="match status" value="1"/>
</dbReference>
<dbReference type="PIRSF" id="PIRSF037228">
    <property type="entry name" value="Lant_mod_RumM"/>
    <property type="match status" value="1"/>
</dbReference>
<dbReference type="InterPro" id="IPR017146">
    <property type="entry name" value="Lanti_2_LanM"/>
</dbReference>
<dbReference type="PANTHER" id="PTHR12736:SF7">
    <property type="entry name" value="LANC-LIKE PROTEIN 3"/>
    <property type="match status" value="1"/>
</dbReference>
<organism evidence="3 4">
    <name type="scientific">Xylanibacillus composti</name>
    <dbReference type="NCBI Taxonomy" id="1572762"/>
    <lineage>
        <taxon>Bacteria</taxon>
        <taxon>Bacillati</taxon>
        <taxon>Bacillota</taxon>
        <taxon>Bacilli</taxon>
        <taxon>Bacillales</taxon>
        <taxon>Paenibacillaceae</taxon>
        <taxon>Xylanibacillus</taxon>
    </lineage>
</organism>
<sequence>MSSSIVYNALHLQERKSFGPARAESDLTEVLPYWRQLLDCESEQSFEALLARHYQIDLPFLRRHFRENADGTGGGSKAENLQSDWVAYMKEVLIKRSEGLNPGSSTNVKERSPLLHDYEQVMEGTSLSDFPFYTIYEPLVQEFYTDLFVGEGAAPEMVVRRLAKHDLIQYYLDLLYAITHKTLMLEINCLRLEGKLEGESPEQRYEHYVSQFLRNRHYLSNLLEEYPVMFRLIAEKTGNLKRFIREILGHAHQDWHALQQRFSVREPDIVRLQLGKGDSHKKGRTVAILQFGCGTKLVYKPRSMGIDDTFQQFLQWMNERLDDGLPLCTAGVWNRQTYGWMEYISYAPCASDEERQRFYYRLGKLLAVLHTMNATDFHYENIIASTDQPVLVDLESLFQHTVSKDHDYTGSGAINRALTLIRDSVLSTGVVPTNIDREQSFDISGVGGIGEQQSPFQIQTVEGKHTDEIRLVKRLGKLESGHNNPLAGQQDNGASREIMHYMDFLLDGFQAGYRLFLIHKPEAVRQLEAFGNCEVRKILKSTMIYSKLLHLSYHPDFLRNQLDREMLLNRISLASDDLDRRIVLAEIADLLDGDIPYFSAIPSGTWMRDARNQSIDGFFYEDGLTRSLRKLDQLSAIDLEHQLNIIQATIAAVYAKEDIKLIRLDNWKATEAEQVNLLHKAEIIADTVIRAAIKHEGEQGLEYCWTSMVTKGGRKHVWQYSVTGPGIYDGNPGIALLFAQLWRLTGKERYREACLAAIRPIQLILEELVQPDNINLGAFLGIGGMAYGFAQLGAVLKDAEMKQCSDRLLREIPRLVHQDRLYDLIGGSAGALAVIASVLEQNPESAWLIEIGEKLVSHLIQHAVPMESGVAWTPANSPERPYIGFSHGNAGIIFALCRFMTWSRQQAAIKKTVQEALDYENRFYDPAVRNWFSVHLNKHSIAWCHGAPGILLSRMEAVRCGIAHEQLERDRQAALATTLDVSLGGNFSFCHGNFGNFDVLVLAAPYASMQEQAQIEAKKHAMLDELFRRSDVIHADINAIGVMNGLASIGYGLLRIHDPQDVPSLLTLELKGQEAMAGQANQRVG</sequence>
<evidence type="ECO:0000259" key="2">
    <source>
        <dbReference type="Pfam" id="PF13575"/>
    </source>
</evidence>
<dbReference type="Pfam" id="PF13575">
    <property type="entry name" value="DUF4135"/>
    <property type="match status" value="1"/>
</dbReference>
<dbReference type="SMART" id="SM01260">
    <property type="entry name" value="LANC_like"/>
    <property type="match status" value="1"/>
</dbReference>
<dbReference type="RefSeq" id="WP_213411924.1">
    <property type="nucleotide sequence ID" value="NZ_BOVK01000024.1"/>
</dbReference>
<feature type="domain" description="Lantibiotic biosynthesis protein dehydration" evidence="2">
    <location>
        <begin position="226"/>
        <end position="599"/>
    </location>
</feature>
<dbReference type="InterPro" id="IPR025410">
    <property type="entry name" value="Lant_dehyd"/>
</dbReference>
<dbReference type="GO" id="GO:0005975">
    <property type="term" value="P:carbohydrate metabolic process"/>
    <property type="evidence" value="ECO:0007669"/>
    <property type="project" value="InterPro"/>
</dbReference>
<dbReference type="AlphaFoldDB" id="A0A8J4H3Y0"/>
<feature type="binding site" evidence="1">
    <location>
        <position position="944"/>
    </location>
    <ligand>
        <name>Zn(2+)</name>
        <dbReference type="ChEBI" id="CHEBI:29105"/>
    </ligand>
</feature>
<dbReference type="GO" id="GO:0046872">
    <property type="term" value="F:metal ion binding"/>
    <property type="evidence" value="ECO:0007669"/>
    <property type="project" value="UniProtKB-KW"/>
</dbReference>
<name>A0A8J4H3Y0_9BACL</name>
<feature type="binding site" evidence="1">
    <location>
        <position position="991"/>
    </location>
    <ligand>
        <name>Zn(2+)</name>
        <dbReference type="ChEBI" id="CHEBI:29105"/>
    </ligand>
</feature>
<dbReference type="CDD" id="cd04792">
    <property type="entry name" value="LanM-like"/>
    <property type="match status" value="1"/>
</dbReference>
<dbReference type="InterPro" id="IPR012341">
    <property type="entry name" value="6hp_glycosidase-like_sf"/>
</dbReference>
<reference evidence="3" key="1">
    <citation type="submission" date="2021-04" db="EMBL/GenBank/DDBJ databases">
        <title>Draft genome sequence of Xylanibacillus composti strain K13.</title>
        <authorList>
            <person name="Uke A."/>
            <person name="Chhe C."/>
            <person name="Baramee S."/>
            <person name="Kosugi A."/>
        </authorList>
    </citation>
    <scope>NUCLEOTIDE SEQUENCE</scope>
    <source>
        <strain evidence="3">K13</strain>
    </source>
</reference>
<evidence type="ECO:0000313" key="3">
    <source>
        <dbReference type="EMBL" id="GIQ69116.1"/>
    </source>
</evidence>
<dbReference type="PANTHER" id="PTHR12736">
    <property type="entry name" value="LANC-LIKE PROTEIN"/>
    <property type="match status" value="1"/>
</dbReference>
<dbReference type="Gene3D" id="1.50.10.10">
    <property type="match status" value="1"/>
</dbReference>
<feature type="binding site" evidence="1">
    <location>
        <position position="990"/>
    </location>
    <ligand>
        <name>Zn(2+)</name>
        <dbReference type="ChEBI" id="CHEBI:29105"/>
    </ligand>
</feature>
<evidence type="ECO:0000256" key="1">
    <source>
        <dbReference type="PIRSR" id="PIRSR607822-1"/>
    </source>
</evidence>
<dbReference type="InterPro" id="IPR007822">
    <property type="entry name" value="LANC-like"/>
</dbReference>
<protein>
    <submittedName>
        <fullName evidence="3">Lanthionine synthetase</fullName>
    </submittedName>
</protein>
<dbReference type="NCBIfam" id="TIGR03897">
    <property type="entry name" value="lanti_2_LanM"/>
    <property type="match status" value="1"/>
</dbReference>
<evidence type="ECO:0000313" key="4">
    <source>
        <dbReference type="Proteomes" id="UP000677918"/>
    </source>
</evidence>
<comment type="caution">
    <text evidence="3">The sequence shown here is derived from an EMBL/GenBank/DDBJ whole genome shotgun (WGS) entry which is preliminary data.</text>
</comment>
<keyword evidence="4" id="KW-1185">Reference proteome</keyword>